<gene>
    <name evidence="1" type="ORF">RJT34_02894</name>
</gene>
<comment type="caution">
    <text evidence="1">The sequence shown here is derived from an EMBL/GenBank/DDBJ whole genome shotgun (WGS) entry which is preliminary data.</text>
</comment>
<keyword evidence="2" id="KW-1185">Reference proteome</keyword>
<dbReference type="EMBL" id="JAYKXN010000001">
    <property type="protein sequence ID" value="KAK7318195.1"/>
    <property type="molecule type" value="Genomic_DNA"/>
</dbReference>
<proteinExistence type="predicted"/>
<protein>
    <submittedName>
        <fullName evidence="1">Uncharacterized protein</fullName>
    </submittedName>
</protein>
<reference evidence="1 2" key="1">
    <citation type="submission" date="2024-01" db="EMBL/GenBank/DDBJ databases">
        <title>The genomes of 5 underutilized Papilionoideae crops provide insights into root nodulation and disease resistance.</title>
        <authorList>
            <person name="Yuan L."/>
        </authorList>
    </citation>
    <scope>NUCLEOTIDE SEQUENCE [LARGE SCALE GENOMIC DNA]</scope>
    <source>
        <strain evidence="1">LY-2023</strain>
        <tissue evidence="1">Leaf</tissue>
    </source>
</reference>
<evidence type="ECO:0000313" key="2">
    <source>
        <dbReference type="Proteomes" id="UP001359559"/>
    </source>
</evidence>
<organism evidence="1 2">
    <name type="scientific">Clitoria ternatea</name>
    <name type="common">Butterfly pea</name>
    <dbReference type="NCBI Taxonomy" id="43366"/>
    <lineage>
        <taxon>Eukaryota</taxon>
        <taxon>Viridiplantae</taxon>
        <taxon>Streptophyta</taxon>
        <taxon>Embryophyta</taxon>
        <taxon>Tracheophyta</taxon>
        <taxon>Spermatophyta</taxon>
        <taxon>Magnoliopsida</taxon>
        <taxon>eudicotyledons</taxon>
        <taxon>Gunneridae</taxon>
        <taxon>Pentapetalae</taxon>
        <taxon>rosids</taxon>
        <taxon>fabids</taxon>
        <taxon>Fabales</taxon>
        <taxon>Fabaceae</taxon>
        <taxon>Papilionoideae</taxon>
        <taxon>50 kb inversion clade</taxon>
        <taxon>NPAAA clade</taxon>
        <taxon>indigoferoid/millettioid clade</taxon>
        <taxon>Phaseoleae</taxon>
        <taxon>Clitoria</taxon>
    </lineage>
</organism>
<evidence type="ECO:0000313" key="1">
    <source>
        <dbReference type="EMBL" id="KAK7318195.1"/>
    </source>
</evidence>
<name>A0AAN9KIE9_CLITE</name>
<sequence length="272" mass="30481">MVRLASLSNLADRLCHIAAQKTNLFMEIRDELVKLINKVENEGVGVVNSEDVGDPMIVKTKGAPMKKKYWSKNKKRRCSNCNKIRHSIRKCPLFLSEEGQNIVDRDSTENDNVNGNQDDEKIISNNGFTQVSNVPPSSAQHNVNEPPHSYPAHVAFNPAVYTTPYMNQYHPFQVPQNPNANIVHSVPNQSSLPVHTYPNSMTGTGSIHRQPPMFFPYGGIPPFPSGTLLYPPMNQFPNDAQEYSRGRSLFDQTFSVSSLEWPTRFRIALGAA</sequence>
<dbReference type="Proteomes" id="UP001359559">
    <property type="component" value="Unassembled WGS sequence"/>
</dbReference>
<accession>A0AAN9KIE9</accession>
<dbReference type="AlphaFoldDB" id="A0AAN9KIE9"/>